<dbReference type="EMBL" id="KN832884">
    <property type="protein sequence ID" value="KIM96521.1"/>
    <property type="molecule type" value="Genomic_DNA"/>
</dbReference>
<sequence>MATSEGEDSRHDFNVVSEYRSAYQAVIEASASTQIDDHEKATVATAPSSIVKTTQEKRSTVAIPKLDRRKLLVRYNRLTIRQPIRQSVRGSSSQHDIPPTSRDATNPLDICRQYSRDLVPAINSTNHHSGPTDDECSSTSHGIISDDWRPTNLDGFTDILDSYNIHIFNNMYCSSEDFRNSMQWWREEKLRYEKAATDMAKRRASCAANSGEDLKSNLNRALNDHAIHDAASPFLYFLGSAYRANIAPSPVAKTEESLYAETAIRKAVPISTHYQTARGGRYISFGILTAVDQSSLESDHSSPSNLLRQPPGHLDWAYQVRIPASNAFYICEIGYHVFISWYDDMTPCLSVVMDDLEDSTTSDEQRAHYVLFKIVVIHAL</sequence>
<feature type="compositionally biased region" description="Polar residues" evidence="1">
    <location>
        <begin position="86"/>
        <end position="95"/>
    </location>
</feature>
<proteinExistence type="predicted"/>
<evidence type="ECO:0000313" key="3">
    <source>
        <dbReference type="Proteomes" id="UP000054321"/>
    </source>
</evidence>
<reference evidence="3" key="2">
    <citation type="submission" date="2015-01" db="EMBL/GenBank/DDBJ databases">
        <title>Evolutionary Origins and Diversification of the Mycorrhizal Mutualists.</title>
        <authorList>
            <consortium name="DOE Joint Genome Institute"/>
            <consortium name="Mycorrhizal Genomics Consortium"/>
            <person name="Kohler A."/>
            <person name="Kuo A."/>
            <person name="Nagy L.G."/>
            <person name="Floudas D."/>
            <person name="Copeland A."/>
            <person name="Barry K.W."/>
            <person name="Cichocki N."/>
            <person name="Veneault-Fourrey C."/>
            <person name="LaButti K."/>
            <person name="Lindquist E.A."/>
            <person name="Lipzen A."/>
            <person name="Lundell T."/>
            <person name="Morin E."/>
            <person name="Murat C."/>
            <person name="Riley R."/>
            <person name="Ohm R."/>
            <person name="Sun H."/>
            <person name="Tunlid A."/>
            <person name="Henrissat B."/>
            <person name="Grigoriev I.V."/>
            <person name="Hibbett D.S."/>
            <person name="Martin F."/>
        </authorList>
    </citation>
    <scope>NUCLEOTIDE SEQUENCE [LARGE SCALE GENOMIC DNA]</scope>
    <source>
        <strain evidence="3">Zn</strain>
    </source>
</reference>
<reference evidence="2 3" key="1">
    <citation type="submission" date="2014-04" db="EMBL/GenBank/DDBJ databases">
        <authorList>
            <consortium name="DOE Joint Genome Institute"/>
            <person name="Kuo A."/>
            <person name="Martino E."/>
            <person name="Perotto S."/>
            <person name="Kohler A."/>
            <person name="Nagy L.G."/>
            <person name="Floudas D."/>
            <person name="Copeland A."/>
            <person name="Barry K.W."/>
            <person name="Cichocki N."/>
            <person name="Veneault-Fourrey C."/>
            <person name="LaButti K."/>
            <person name="Lindquist E.A."/>
            <person name="Lipzen A."/>
            <person name="Lundell T."/>
            <person name="Morin E."/>
            <person name="Murat C."/>
            <person name="Sun H."/>
            <person name="Tunlid A."/>
            <person name="Henrissat B."/>
            <person name="Grigoriev I.V."/>
            <person name="Hibbett D.S."/>
            <person name="Martin F."/>
            <person name="Nordberg H.P."/>
            <person name="Cantor M.N."/>
            <person name="Hua S.X."/>
        </authorList>
    </citation>
    <scope>NUCLEOTIDE SEQUENCE [LARGE SCALE GENOMIC DNA]</scope>
    <source>
        <strain evidence="2 3">Zn</strain>
    </source>
</reference>
<dbReference type="Proteomes" id="UP000054321">
    <property type="component" value="Unassembled WGS sequence"/>
</dbReference>
<name>A0A0C3H1X7_OIDMZ</name>
<dbReference type="AlphaFoldDB" id="A0A0C3H1X7"/>
<accession>A0A0C3H1X7</accession>
<gene>
    <name evidence="2" type="ORF">OIDMADRAFT_58840</name>
</gene>
<dbReference type="HOGENOM" id="CLU_727795_0_0_1"/>
<evidence type="ECO:0000256" key="1">
    <source>
        <dbReference type="SAM" id="MobiDB-lite"/>
    </source>
</evidence>
<dbReference type="InParanoid" id="A0A0C3H1X7"/>
<keyword evidence="3" id="KW-1185">Reference proteome</keyword>
<protein>
    <submittedName>
        <fullName evidence="2">Uncharacterized protein</fullName>
    </submittedName>
</protein>
<organism evidence="2 3">
    <name type="scientific">Oidiodendron maius (strain Zn)</name>
    <dbReference type="NCBI Taxonomy" id="913774"/>
    <lineage>
        <taxon>Eukaryota</taxon>
        <taxon>Fungi</taxon>
        <taxon>Dikarya</taxon>
        <taxon>Ascomycota</taxon>
        <taxon>Pezizomycotina</taxon>
        <taxon>Leotiomycetes</taxon>
        <taxon>Leotiomycetes incertae sedis</taxon>
        <taxon>Myxotrichaceae</taxon>
        <taxon>Oidiodendron</taxon>
    </lineage>
</organism>
<evidence type="ECO:0000313" key="2">
    <source>
        <dbReference type="EMBL" id="KIM96521.1"/>
    </source>
</evidence>
<feature type="region of interest" description="Disordered" evidence="1">
    <location>
        <begin position="86"/>
        <end position="106"/>
    </location>
</feature>